<protein>
    <recommendedName>
        <fullName evidence="1">6-phosphogluconate dehydrogenase NADP-binding domain-containing protein</fullName>
    </recommendedName>
</protein>
<dbReference type="Proteomes" id="UP000298781">
    <property type="component" value="Chromosome"/>
</dbReference>
<dbReference type="SUPFAM" id="SSF51735">
    <property type="entry name" value="NAD(P)-binding Rossmann-fold domains"/>
    <property type="match status" value="1"/>
</dbReference>
<evidence type="ECO:0000313" key="2">
    <source>
        <dbReference type="EMBL" id="QCI69493.1"/>
    </source>
</evidence>
<dbReference type="GO" id="GO:0050661">
    <property type="term" value="F:NADP binding"/>
    <property type="evidence" value="ECO:0007669"/>
    <property type="project" value="InterPro"/>
</dbReference>
<dbReference type="EMBL" id="CP039690">
    <property type="protein sequence ID" value="QCI69493.1"/>
    <property type="molecule type" value="Genomic_DNA"/>
</dbReference>
<dbReference type="InterPro" id="IPR036291">
    <property type="entry name" value="NAD(P)-bd_dom_sf"/>
</dbReference>
<keyword evidence="3" id="KW-1185">Reference proteome</keyword>
<name>A0A4D7BGH4_9HYPH</name>
<proteinExistence type="predicted"/>
<reference evidence="2 3" key="1">
    <citation type="submission" date="2019-04" db="EMBL/GenBank/DDBJ databases">
        <title>Phreatobacter aquaticus sp. nov.</title>
        <authorList>
            <person name="Choi A."/>
        </authorList>
    </citation>
    <scope>NUCLEOTIDE SEQUENCE [LARGE SCALE GENOMIC DNA]</scope>
    <source>
        <strain evidence="2 3">KCTC 52518</strain>
    </source>
</reference>
<dbReference type="AlphaFoldDB" id="A0A4D7BGH4"/>
<evidence type="ECO:0000259" key="1">
    <source>
        <dbReference type="Pfam" id="PF03446"/>
    </source>
</evidence>
<dbReference type="InterPro" id="IPR006115">
    <property type="entry name" value="6PGDH_NADP-bd"/>
</dbReference>
<accession>A0A4D7BGH4</accession>
<dbReference type="Gene3D" id="3.40.50.720">
    <property type="entry name" value="NAD(P)-binding Rossmann-like Domain"/>
    <property type="match status" value="1"/>
</dbReference>
<gene>
    <name evidence="2" type="ORF">E8M01_29655</name>
</gene>
<evidence type="ECO:0000313" key="3">
    <source>
        <dbReference type="Proteomes" id="UP000298781"/>
    </source>
</evidence>
<feature type="domain" description="6-phosphogluconate dehydrogenase NADP-binding" evidence="1">
    <location>
        <begin position="1"/>
        <end position="40"/>
    </location>
</feature>
<dbReference type="KEGG" id="pstg:E8M01_29655"/>
<dbReference type="Pfam" id="PF03446">
    <property type="entry name" value="NAD_binding_2"/>
    <property type="match status" value="1"/>
</dbReference>
<sequence>MGSALARAFLSHGFSTQVWNRTAARCAPLAACGATVAGPAAFESAIAAGHIEDDFAALMPFRR</sequence>
<organism evidence="2 3">
    <name type="scientific">Phreatobacter stygius</name>
    <dbReference type="NCBI Taxonomy" id="1940610"/>
    <lineage>
        <taxon>Bacteria</taxon>
        <taxon>Pseudomonadati</taxon>
        <taxon>Pseudomonadota</taxon>
        <taxon>Alphaproteobacteria</taxon>
        <taxon>Hyphomicrobiales</taxon>
        <taxon>Phreatobacteraceae</taxon>
        <taxon>Phreatobacter</taxon>
    </lineage>
</organism>